<evidence type="ECO:0008006" key="3">
    <source>
        <dbReference type="Google" id="ProtNLM"/>
    </source>
</evidence>
<dbReference type="Proteomes" id="UP001596516">
    <property type="component" value="Unassembled WGS sequence"/>
</dbReference>
<protein>
    <recommendedName>
        <fullName evidence="3">Glycosyl transferase</fullName>
    </recommendedName>
</protein>
<dbReference type="InterPro" id="IPR029044">
    <property type="entry name" value="Nucleotide-diphossugar_trans"/>
</dbReference>
<organism evidence="1 2">
    <name type="scientific">Plastorhodobacter daqingensis</name>
    <dbReference type="NCBI Taxonomy" id="1387281"/>
    <lineage>
        <taxon>Bacteria</taxon>
        <taxon>Pseudomonadati</taxon>
        <taxon>Pseudomonadota</taxon>
        <taxon>Alphaproteobacteria</taxon>
        <taxon>Rhodobacterales</taxon>
        <taxon>Paracoccaceae</taxon>
        <taxon>Plastorhodobacter</taxon>
    </lineage>
</organism>
<reference evidence="2" key="1">
    <citation type="journal article" date="2019" name="Int. J. Syst. Evol. Microbiol.">
        <title>The Global Catalogue of Microorganisms (GCM) 10K type strain sequencing project: providing services to taxonomists for standard genome sequencing and annotation.</title>
        <authorList>
            <consortium name="The Broad Institute Genomics Platform"/>
            <consortium name="The Broad Institute Genome Sequencing Center for Infectious Disease"/>
            <person name="Wu L."/>
            <person name="Ma J."/>
        </authorList>
    </citation>
    <scope>NUCLEOTIDE SEQUENCE [LARGE SCALE GENOMIC DNA]</scope>
    <source>
        <strain evidence="2">CGMCC 1.12750</strain>
    </source>
</reference>
<comment type="caution">
    <text evidence="1">The sequence shown here is derived from an EMBL/GenBank/DDBJ whole genome shotgun (WGS) entry which is preliminary data.</text>
</comment>
<name>A0ABW2UGL5_9RHOB</name>
<evidence type="ECO:0000313" key="2">
    <source>
        <dbReference type="Proteomes" id="UP001596516"/>
    </source>
</evidence>
<accession>A0ABW2UGL5</accession>
<proteinExistence type="predicted"/>
<keyword evidence="2" id="KW-1185">Reference proteome</keyword>
<dbReference type="EMBL" id="JBHTFQ010000002">
    <property type="protein sequence ID" value="MFC7703333.1"/>
    <property type="molecule type" value="Genomic_DNA"/>
</dbReference>
<evidence type="ECO:0000313" key="1">
    <source>
        <dbReference type="EMBL" id="MFC7703333.1"/>
    </source>
</evidence>
<dbReference type="RefSeq" id="WP_377399440.1">
    <property type="nucleotide sequence ID" value="NZ_JBHTFQ010000002.1"/>
</dbReference>
<dbReference type="SUPFAM" id="SSF53448">
    <property type="entry name" value="Nucleotide-diphospho-sugar transferases"/>
    <property type="match status" value="1"/>
</dbReference>
<sequence>MTDRPFNVFIIGQNNRLQYEAVLFAASLRKADPAARARLFIGEPVPNHLWDGDPRITGPARALLEDLGATFVPFEAREFGRHYPQGNKIEALTALPKGEPFVFFDTDTLFTGPLDRLVFDFDRPSASMRREGTWPIPELYGPGYTGIWKSLYDRFGLDFDSSLDLALPDEYWGRYLYFNAGWFFYRCPHEFGARFLSYACEIRDNPPPELVCQTLWPWLDQIALPLVIHSLGGGRPGPDLAGLDGDVSCHYRLLPLLYARESDAAVAMLEEICNTQKYKKVLREHQPVKKMVFRGDGARIRSMFDRADLPRREQAIRNAIKREGLWLR</sequence>
<gene>
    <name evidence="1" type="ORF">ACFQXB_03885</name>
</gene>